<evidence type="ECO:0000313" key="4">
    <source>
        <dbReference type="Proteomes" id="UP000430232"/>
    </source>
</evidence>
<feature type="transmembrane region" description="Helical" evidence="1">
    <location>
        <begin position="47"/>
        <end position="71"/>
    </location>
</feature>
<evidence type="ECO:0000313" key="3">
    <source>
        <dbReference type="EMBL" id="VWB40891.1"/>
    </source>
</evidence>
<dbReference type="EMBL" id="VZOJ01000062">
    <property type="protein sequence ID" value="KAB0637846.1"/>
    <property type="molecule type" value="Genomic_DNA"/>
</dbReference>
<dbReference type="AlphaFoldDB" id="A0A6H9TIX3"/>
<dbReference type="EMBL" id="CABVPL010000009">
    <property type="protein sequence ID" value="VWB40891.1"/>
    <property type="molecule type" value="Genomic_DNA"/>
</dbReference>
<organism evidence="2 4">
    <name type="scientific">Burkholderia latens</name>
    <dbReference type="NCBI Taxonomy" id="488446"/>
    <lineage>
        <taxon>Bacteria</taxon>
        <taxon>Pseudomonadati</taxon>
        <taxon>Pseudomonadota</taxon>
        <taxon>Betaproteobacteria</taxon>
        <taxon>Burkholderiales</taxon>
        <taxon>Burkholderiaceae</taxon>
        <taxon>Burkholderia</taxon>
        <taxon>Burkholderia cepacia complex</taxon>
    </lineage>
</organism>
<reference evidence="3 5" key="2">
    <citation type="submission" date="2019-09" db="EMBL/GenBank/DDBJ databases">
        <authorList>
            <person name="Depoorter E."/>
        </authorList>
    </citation>
    <scope>NUCLEOTIDE SEQUENCE [LARGE SCALE GENOMIC DNA]</scope>
    <source>
        <strain evidence="3">LMG 24064</strain>
    </source>
</reference>
<sequence>MKKPSFAIIFPCLSVIAFVLIPNRLVEDFVFNRLHVSGDGEDAMNDFYLMALAIRISISMLVSLAILGIAAKALTTKR</sequence>
<keyword evidence="1" id="KW-0472">Membrane</keyword>
<protein>
    <submittedName>
        <fullName evidence="2">Uncharacterized protein</fullName>
    </submittedName>
</protein>
<proteinExistence type="predicted"/>
<reference evidence="2 4" key="1">
    <citation type="submission" date="2019-09" db="EMBL/GenBank/DDBJ databases">
        <title>Draft genome sequences of 48 bacterial type strains from the CCUG.</title>
        <authorList>
            <person name="Tunovic T."/>
            <person name="Pineiro-Iglesias B."/>
            <person name="Unosson C."/>
            <person name="Inganas E."/>
            <person name="Ohlen M."/>
            <person name="Cardew S."/>
            <person name="Jensie-Markopoulos S."/>
            <person name="Salva-Serra F."/>
            <person name="Jaen-Luchoro D."/>
            <person name="Karlsson R."/>
            <person name="Svensson-Stadler L."/>
            <person name="Chun J."/>
            <person name="Moore E."/>
        </authorList>
    </citation>
    <scope>NUCLEOTIDE SEQUENCE [LARGE SCALE GENOMIC DNA]</scope>
    <source>
        <strain evidence="2 4">CCUG 54555</strain>
    </source>
</reference>
<feature type="transmembrane region" description="Helical" evidence="1">
    <location>
        <begin position="6"/>
        <end position="26"/>
    </location>
</feature>
<gene>
    <name evidence="3" type="ORF">BLA24064_01812</name>
    <name evidence="2" type="ORF">F7R21_20845</name>
</gene>
<name>A0A6H9TIX3_9BURK</name>
<evidence type="ECO:0000313" key="2">
    <source>
        <dbReference type="EMBL" id="KAB0637846.1"/>
    </source>
</evidence>
<evidence type="ECO:0000313" key="5">
    <source>
        <dbReference type="Proteomes" id="UP000494222"/>
    </source>
</evidence>
<keyword evidence="4" id="KW-1185">Reference proteome</keyword>
<dbReference type="Proteomes" id="UP000430232">
    <property type="component" value="Unassembled WGS sequence"/>
</dbReference>
<keyword evidence="1" id="KW-1133">Transmembrane helix</keyword>
<keyword evidence="1" id="KW-0812">Transmembrane</keyword>
<dbReference type="OrthoDB" id="6630540at2"/>
<dbReference type="Proteomes" id="UP000494222">
    <property type="component" value="Unassembled WGS sequence"/>
</dbReference>
<dbReference type="GeneID" id="99789083"/>
<accession>A0A6H9TIX3</accession>
<dbReference type="RefSeq" id="WP_151066024.1">
    <property type="nucleotide sequence ID" value="NZ_CABVPL010000009.1"/>
</dbReference>
<evidence type="ECO:0000256" key="1">
    <source>
        <dbReference type="SAM" id="Phobius"/>
    </source>
</evidence>